<organism evidence="1 2">
    <name type="scientific">Solea senegalensis</name>
    <name type="common">Senegalese sole</name>
    <dbReference type="NCBI Taxonomy" id="28829"/>
    <lineage>
        <taxon>Eukaryota</taxon>
        <taxon>Metazoa</taxon>
        <taxon>Chordata</taxon>
        <taxon>Craniata</taxon>
        <taxon>Vertebrata</taxon>
        <taxon>Euteleostomi</taxon>
        <taxon>Actinopterygii</taxon>
        <taxon>Neopterygii</taxon>
        <taxon>Teleostei</taxon>
        <taxon>Neoteleostei</taxon>
        <taxon>Acanthomorphata</taxon>
        <taxon>Carangaria</taxon>
        <taxon>Pleuronectiformes</taxon>
        <taxon>Pleuronectoidei</taxon>
        <taxon>Soleidae</taxon>
        <taxon>Solea</taxon>
    </lineage>
</organism>
<dbReference type="Proteomes" id="UP000693946">
    <property type="component" value="Linkage Group LG4"/>
</dbReference>
<comment type="caution">
    <text evidence="1">The sequence shown here is derived from an EMBL/GenBank/DDBJ whole genome shotgun (WGS) entry which is preliminary data.</text>
</comment>
<name>A0AAV6QLT6_SOLSE</name>
<evidence type="ECO:0000313" key="1">
    <source>
        <dbReference type="EMBL" id="KAG7493224.1"/>
    </source>
</evidence>
<accession>A0AAV6QLT6</accession>
<keyword evidence="2" id="KW-1185">Reference proteome</keyword>
<evidence type="ECO:0000313" key="2">
    <source>
        <dbReference type="Proteomes" id="UP000693946"/>
    </source>
</evidence>
<proteinExistence type="predicted"/>
<dbReference type="EMBL" id="JAGKHQ010000016">
    <property type="protein sequence ID" value="KAG7493224.1"/>
    <property type="molecule type" value="Genomic_DNA"/>
</dbReference>
<protein>
    <submittedName>
        <fullName evidence="1">Uncharacterized protein</fullName>
    </submittedName>
</protein>
<gene>
    <name evidence="1" type="ORF">JOB18_003713</name>
</gene>
<sequence>MAGDAAEGRRQHEYVSYVNAKHKAVDESRGHVPYRSSLEEVPSTNLLWPQLLPWTQGQRGDRRQISVTAAKVTPVLVSAGGRSSAKGNQILISSLCMAERQQLKCATGNCDYTPLATECRPHCPVCLRGQQLVAMCLSFNYKSSEVKWGSTGDRQRIPVSIPAFFLPLLSAHSYYICRSFVLPRVGRVLSLYLDATFGQMDGHRCPVSLLFDAYEWLAEQTHVESSWDQSSAVALTSMWAYKDLAVRDWFHWARRILATGEKVD</sequence>
<reference evidence="1 2" key="1">
    <citation type="journal article" date="2021" name="Sci. Rep.">
        <title>Chromosome anchoring in Senegalese sole (Solea senegalensis) reveals sex-associated markers and genome rearrangements in flatfish.</title>
        <authorList>
            <person name="Guerrero-Cozar I."/>
            <person name="Gomez-Garrido J."/>
            <person name="Berbel C."/>
            <person name="Martinez-Blanch J.F."/>
            <person name="Alioto T."/>
            <person name="Claros M.G."/>
            <person name="Gagnaire P.A."/>
            <person name="Manchado M."/>
        </authorList>
    </citation>
    <scope>NUCLEOTIDE SEQUENCE [LARGE SCALE GENOMIC DNA]</scope>
    <source>
        <strain evidence="1">Sse05_10M</strain>
    </source>
</reference>
<dbReference type="AlphaFoldDB" id="A0AAV6QLT6"/>